<keyword evidence="11" id="KW-1185">Reference proteome</keyword>
<dbReference type="NCBIfam" id="TIGR00711">
    <property type="entry name" value="efflux_EmrB"/>
    <property type="match status" value="1"/>
</dbReference>
<evidence type="ECO:0000256" key="6">
    <source>
        <dbReference type="ARBA" id="ARBA00022989"/>
    </source>
</evidence>
<evidence type="ECO:0000256" key="3">
    <source>
        <dbReference type="ARBA" id="ARBA00022448"/>
    </source>
</evidence>
<feature type="transmembrane region" description="Helical" evidence="8">
    <location>
        <begin position="20"/>
        <end position="45"/>
    </location>
</feature>
<keyword evidence="4" id="KW-1003">Cell membrane</keyword>
<keyword evidence="7 8" id="KW-0472">Membrane</keyword>
<dbReference type="InterPro" id="IPR011701">
    <property type="entry name" value="MFS"/>
</dbReference>
<dbReference type="InterPro" id="IPR020846">
    <property type="entry name" value="MFS_dom"/>
</dbReference>
<evidence type="ECO:0000256" key="8">
    <source>
        <dbReference type="SAM" id="Phobius"/>
    </source>
</evidence>
<evidence type="ECO:0000256" key="2">
    <source>
        <dbReference type="ARBA" id="ARBA00008537"/>
    </source>
</evidence>
<feature type="transmembrane region" description="Helical" evidence="8">
    <location>
        <begin position="366"/>
        <end position="390"/>
    </location>
</feature>
<dbReference type="PANTHER" id="PTHR42718:SF9">
    <property type="entry name" value="MAJOR FACILITATOR SUPERFAMILY MULTIDRUG TRANSPORTER MFSC"/>
    <property type="match status" value="1"/>
</dbReference>
<feature type="transmembrane region" description="Helical" evidence="8">
    <location>
        <begin position="207"/>
        <end position="225"/>
    </location>
</feature>
<feature type="transmembrane region" description="Helical" evidence="8">
    <location>
        <begin position="85"/>
        <end position="105"/>
    </location>
</feature>
<proteinExistence type="inferred from homology"/>
<dbReference type="InterPro" id="IPR036259">
    <property type="entry name" value="MFS_trans_sf"/>
</dbReference>
<feature type="transmembrane region" description="Helical" evidence="8">
    <location>
        <begin position="277"/>
        <end position="298"/>
    </location>
</feature>
<evidence type="ECO:0000313" key="11">
    <source>
        <dbReference type="Proteomes" id="UP001500689"/>
    </source>
</evidence>
<name>A0ABP6X6R4_9PSEU</name>
<reference evidence="11" key="1">
    <citation type="journal article" date="2019" name="Int. J. Syst. Evol. Microbiol.">
        <title>The Global Catalogue of Microorganisms (GCM) 10K type strain sequencing project: providing services to taxonomists for standard genome sequencing and annotation.</title>
        <authorList>
            <consortium name="The Broad Institute Genomics Platform"/>
            <consortium name="The Broad Institute Genome Sequencing Center for Infectious Disease"/>
            <person name="Wu L."/>
            <person name="Ma J."/>
        </authorList>
    </citation>
    <scope>NUCLEOTIDE SEQUENCE [LARGE SCALE GENOMIC DNA]</scope>
    <source>
        <strain evidence="11">JCM 16898</strain>
    </source>
</reference>
<feature type="transmembrane region" description="Helical" evidence="8">
    <location>
        <begin position="57"/>
        <end position="78"/>
    </location>
</feature>
<dbReference type="PROSITE" id="PS50850">
    <property type="entry name" value="MFS"/>
    <property type="match status" value="1"/>
</dbReference>
<evidence type="ECO:0000256" key="5">
    <source>
        <dbReference type="ARBA" id="ARBA00022692"/>
    </source>
</evidence>
<dbReference type="InterPro" id="IPR004638">
    <property type="entry name" value="EmrB-like"/>
</dbReference>
<dbReference type="Gene3D" id="1.20.1720.10">
    <property type="entry name" value="Multidrug resistance protein D"/>
    <property type="match status" value="1"/>
</dbReference>
<dbReference type="Proteomes" id="UP001500689">
    <property type="component" value="Unassembled WGS sequence"/>
</dbReference>
<keyword evidence="6 8" id="KW-1133">Transmembrane helix</keyword>
<evidence type="ECO:0000256" key="1">
    <source>
        <dbReference type="ARBA" id="ARBA00004651"/>
    </source>
</evidence>
<feature type="transmembrane region" description="Helical" evidence="8">
    <location>
        <begin position="237"/>
        <end position="256"/>
    </location>
</feature>
<evidence type="ECO:0000259" key="9">
    <source>
        <dbReference type="PROSITE" id="PS50850"/>
    </source>
</evidence>
<feature type="transmembrane region" description="Helical" evidence="8">
    <location>
        <begin position="441"/>
        <end position="462"/>
    </location>
</feature>
<dbReference type="EMBL" id="BAAAZN010000012">
    <property type="protein sequence ID" value="GAA3561889.1"/>
    <property type="molecule type" value="Genomic_DNA"/>
</dbReference>
<dbReference type="RefSeq" id="WP_344864281.1">
    <property type="nucleotide sequence ID" value="NZ_BAAAZN010000012.1"/>
</dbReference>
<keyword evidence="3" id="KW-0813">Transport</keyword>
<dbReference type="Pfam" id="PF07690">
    <property type="entry name" value="MFS_1"/>
    <property type="match status" value="1"/>
</dbReference>
<feature type="transmembrane region" description="Helical" evidence="8">
    <location>
        <begin position="411"/>
        <end position="429"/>
    </location>
</feature>
<comment type="similarity">
    <text evidence="2">Belongs to the major facilitator superfamily. EmrB family.</text>
</comment>
<feature type="transmembrane region" description="Helical" evidence="8">
    <location>
        <begin position="310"/>
        <end position="332"/>
    </location>
</feature>
<organism evidence="10 11">
    <name type="scientific">Amycolatopsis ultiminotia</name>
    <dbReference type="NCBI Taxonomy" id="543629"/>
    <lineage>
        <taxon>Bacteria</taxon>
        <taxon>Bacillati</taxon>
        <taxon>Actinomycetota</taxon>
        <taxon>Actinomycetes</taxon>
        <taxon>Pseudonocardiales</taxon>
        <taxon>Pseudonocardiaceae</taxon>
        <taxon>Amycolatopsis</taxon>
    </lineage>
</organism>
<protein>
    <submittedName>
        <fullName evidence="10">DHA2 family efflux MFS transporter permease subunit</fullName>
    </submittedName>
</protein>
<feature type="transmembrane region" description="Helical" evidence="8">
    <location>
        <begin position="174"/>
        <end position="195"/>
    </location>
</feature>
<accession>A0ABP6X6R4</accession>
<keyword evidence="5 8" id="KW-0812">Transmembrane</keyword>
<gene>
    <name evidence="10" type="ORF">GCM10022222_52030</name>
</gene>
<evidence type="ECO:0000256" key="4">
    <source>
        <dbReference type="ARBA" id="ARBA00022475"/>
    </source>
</evidence>
<dbReference type="SUPFAM" id="SSF103473">
    <property type="entry name" value="MFS general substrate transporter"/>
    <property type="match status" value="1"/>
</dbReference>
<evidence type="ECO:0000256" key="7">
    <source>
        <dbReference type="ARBA" id="ARBA00023136"/>
    </source>
</evidence>
<dbReference type="Gene3D" id="1.20.1250.20">
    <property type="entry name" value="MFS general substrate transporter like domains"/>
    <property type="match status" value="1"/>
</dbReference>
<feature type="transmembrane region" description="Helical" evidence="8">
    <location>
        <begin position="339"/>
        <end position="360"/>
    </location>
</feature>
<comment type="subcellular location">
    <subcellularLocation>
        <location evidence="1">Cell membrane</location>
        <topology evidence="1">Multi-pass membrane protein</topology>
    </subcellularLocation>
</comment>
<feature type="domain" description="Major facilitator superfamily (MFS) profile" evidence="9">
    <location>
        <begin position="20"/>
        <end position="467"/>
    </location>
</feature>
<evidence type="ECO:0000313" key="10">
    <source>
        <dbReference type="EMBL" id="GAA3561889.1"/>
    </source>
</evidence>
<comment type="caution">
    <text evidence="10">The sequence shown here is derived from an EMBL/GenBank/DDBJ whole genome shotgun (WGS) entry which is preliminary data.</text>
</comment>
<dbReference type="PANTHER" id="PTHR42718">
    <property type="entry name" value="MAJOR FACILITATOR SUPERFAMILY MULTIDRUG TRANSPORTER MFSC"/>
    <property type="match status" value="1"/>
</dbReference>
<sequence length="472" mass="48172">MTHLQDEPSPGRLDRRLLTIAVTLLLGAVPVLLDTTIVAVGLGAIGRDLDADAADLGWVSSAYLLTLALLTPLTGFAANRFGPRTVWIVSLIAFGSGSVLCALAWSLPALIVSRIVQGAGGALILPLSQAMLGQAAGPDRLGRVSSIIAIPAQLAPVLGPIAGGGLVAAAGWRWLFLINLPILAAAIPLAARALPHHNEQPRTPIDRTGILLLPVGLVALSYGLSRTSTTAGPLGPVTLTTLLAGLLLIGAFVIHARRVPHPLLRIRLLGSPPFGAAAMLIFAQGVAIYGPLLLLPLYYAQVRGADPATIGWLLVPQGLGTMIALPLAGIITDRYSARLPTIVGTLAVAAGTAPFVFLSTTPPEPLLAATLLARGLGLGTIGVSVISAAYRDIPATAMPDAATIVAVSQRLGASLGTTATALLLTLHLAGTTDPTSAGGAYGAVFAYSLAFIALTLVPALTLRRTPSPGSHT</sequence>